<name>A0A450VAU0_9GAMM</name>
<dbReference type="AlphaFoldDB" id="A0A450VAU0"/>
<proteinExistence type="predicted"/>
<dbReference type="EMBL" id="CAADFF010000279">
    <property type="protein sequence ID" value="VFK01894.1"/>
    <property type="molecule type" value="Genomic_DNA"/>
</dbReference>
<sequence length="101" mass="11139">MGLALSDISNALIRTLRPSKGRRAGSAVTNRSSTTVRVCNACRMGKNLQLCWWMRPSALSIHELICFDLSRFLIVGWINPCLFAFTSSCCFSNKHVSSGQA</sequence>
<accession>A0A450VAU0</accession>
<organism evidence="1">
    <name type="scientific">Candidatus Kentrum sp. LFY</name>
    <dbReference type="NCBI Taxonomy" id="2126342"/>
    <lineage>
        <taxon>Bacteria</taxon>
        <taxon>Pseudomonadati</taxon>
        <taxon>Pseudomonadota</taxon>
        <taxon>Gammaproteobacteria</taxon>
        <taxon>Candidatus Kentrum</taxon>
    </lineage>
</organism>
<protein>
    <submittedName>
        <fullName evidence="1">Uncharacterized protein</fullName>
    </submittedName>
</protein>
<gene>
    <name evidence="1" type="ORF">BECKLFY1418B_GA0070995_12791</name>
</gene>
<evidence type="ECO:0000313" key="1">
    <source>
        <dbReference type="EMBL" id="VFK01894.1"/>
    </source>
</evidence>
<reference evidence="1" key="1">
    <citation type="submission" date="2019-02" db="EMBL/GenBank/DDBJ databases">
        <authorList>
            <person name="Gruber-Vodicka R. H."/>
            <person name="Seah K. B. B."/>
        </authorList>
    </citation>
    <scope>NUCLEOTIDE SEQUENCE</scope>
    <source>
        <strain evidence="1">BECK_M7</strain>
    </source>
</reference>